<dbReference type="GO" id="GO:0032958">
    <property type="term" value="P:inositol phosphate biosynthetic process"/>
    <property type="evidence" value="ECO:0007669"/>
    <property type="project" value="InterPro"/>
</dbReference>
<sequence length="364" mass="39719">MISVHMQPAYHPACSRSCTAFKVMGHAGMRTTGPDGSLIIKPAFPAEHRFYEMLNRDPHLARLRPFIPKFLGTLESYSGSGSQFLKAEAEAEADSNGFLVPIPVPPGRTQSLILENLCSAFVKPNTLDVKLGTVFYDEFMAEDKVLRMERTARETTSRSTGVRLTEFQVYDNVTSEAICVPKSYGKALAVSELPEGIARFFPVHCEPSSSALHNGNGAVGPSPSRGLPRKTLIPILRAIRQTVSKIRDVYASFEMRMVGGSLLIMYEADWSRAEAGVRRLLASSSSSMPRPIPIPSSGEEDWDRAHTHRSPSPCVVKLVDFAHTRLAPGEGPDEGVLLGLDTMLKLLDGRIAQLTAGASEECTC</sequence>
<dbReference type="GO" id="GO:0046854">
    <property type="term" value="P:phosphatidylinositol phosphate biosynthetic process"/>
    <property type="evidence" value="ECO:0007669"/>
    <property type="project" value="TreeGrafter"/>
</dbReference>
<accession>A0A9P3PGV4</accession>
<dbReference type="GO" id="GO:0000824">
    <property type="term" value="F:inositol-1,4,5,6-tetrakisphosphate 3-kinase activity"/>
    <property type="evidence" value="ECO:0007669"/>
    <property type="project" value="TreeGrafter"/>
</dbReference>
<evidence type="ECO:0000256" key="5">
    <source>
        <dbReference type="SAM" id="MobiDB-lite"/>
    </source>
</evidence>
<dbReference type="SUPFAM" id="SSF56104">
    <property type="entry name" value="SAICAR synthase-like"/>
    <property type="match status" value="1"/>
</dbReference>
<evidence type="ECO:0000256" key="1">
    <source>
        <dbReference type="ARBA" id="ARBA00007374"/>
    </source>
</evidence>
<dbReference type="GO" id="GO:0005737">
    <property type="term" value="C:cytoplasm"/>
    <property type="evidence" value="ECO:0007669"/>
    <property type="project" value="TreeGrafter"/>
</dbReference>
<evidence type="ECO:0000256" key="3">
    <source>
        <dbReference type="ARBA" id="ARBA00022777"/>
    </source>
</evidence>
<dbReference type="Gene3D" id="3.30.470.160">
    <property type="entry name" value="Inositol polyphosphate kinase"/>
    <property type="match status" value="1"/>
</dbReference>
<evidence type="ECO:0000256" key="2">
    <source>
        <dbReference type="ARBA" id="ARBA00022679"/>
    </source>
</evidence>
<protein>
    <recommendedName>
        <fullName evidence="4">Kinase</fullName>
        <ecNumber evidence="4">2.7.-.-</ecNumber>
    </recommendedName>
</protein>
<dbReference type="OrthoDB" id="338650at2759"/>
<dbReference type="EC" id="2.7.-.-" evidence="4"/>
<evidence type="ECO:0000313" key="6">
    <source>
        <dbReference type="EMBL" id="GLB35586.1"/>
    </source>
</evidence>
<dbReference type="AlphaFoldDB" id="A0A9P3PGV4"/>
<dbReference type="GO" id="GO:0008440">
    <property type="term" value="F:inositol-1,4,5-trisphosphate 3-kinase activity"/>
    <property type="evidence" value="ECO:0007669"/>
    <property type="project" value="TreeGrafter"/>
</dbReference>
<dbReference type="PANTHER" id="PTHR12400:SF108">
    <property type="entry name" value="KINASE"/>
    <property type="match status" value="1"/>
</dbReference>
<keyword evidence="7" id="KW-1185">Reference proteome</keyword>
<dbReference type="InterPro" id="IPR005522">
    <property type="entry name" value="IPK"/>
</dbReference>
<evidence type="ECO:0000313" key="7">
    <source>
        <dbReference type="Proteomes" id="UP001063166"/>
    </source>
</evidence>
<organism evidence="6 7">
    <name type="scientific">Lyophyllum shimeji</name>
    <name type="common">Hon-shimeji</name>
    <name type="synonym">Tricholoma shimeji</name>
    <dbReference type="NCBI Taxonomy" id="47721"/>
    <lineage>
        <taxon>Eukaryota</taxon>
        <taxon>Fungi</taxon>
        <taxon>Dikarya</taxon>
        <taxon>Basidiomycota</taxon>
        <taxon>Agaricomycotina</taxon>
        <taxon>Agaricomycetes</taxon>
        <taxon>Agaricomycetidae</taxon>
        <taxon>Agaricales</taxon>
        <taxon>Tricholomatineae</taxon>
        <taxon>Lyophyllaceae</taxon>
        <taxon>Lyophyllum</taxon>
    </lineage>
</organism>
<comment type="caution">
    <text evidence="6">The sequence shown here is derived from an EMBL/GenBank/DDBJ whole genome shotgun (WGS) entry which is preliminary data.</text>
</comment>
<comment type="similarity">
    <text evidence="1 4">Belongs to the inositol phosphokinase (IPK) family.</text>
</comment>
<dbReference type="GO" id="GO:0005634">
    <property type="term" value="C:nucleus"/>
    <property type="evidence" value="ECO:0007669"/>
    <property type="project" value="TreeGrafter"/>
</dbReference>
<dbReference type="InterPro" id="IPR038286">
    <property type="entry name" value="IPK_sf"/>
</dbReference>
<dbReference type="EMBL" id="BRPK01000002">
    <property type="protein sequence ID" value="GLB35586.1"/>
    <property type="molecule type" value="Genomic_DNA"/>
</dbReference>
<evidence type="ECO:0000256" key="4">
    <source>
        <dbReference type="RuleBase" id="RU363090"/>
    </source>
</evidence>
<reference evidence="6" key="1">
    <citation type="submission" date="2022-07" db="EMBL/GenBank/DDBJ databases">
        <title>The genome of Lyophyllum shimeji provides insight into the initial evolution of ectomycorrhizal fungal genome.</title>
        <authorList>
            <person name="Kobayashi Y."/>
            <person name="Shibata T."/>
            <person name="Hirakawa H."/>
            <person name="Shigenobu S."/>
            <person name="Nishiyama T."/>
            <person name="Yamada A."/>
            <person name="Hasebe M."/>
            <person name="Kawaguchi M."/>
        </authorList>
    </citation>
    <scope>NUCLEOTIDE SEQUENCE</scope>
    <source>
        <strain evidence="6">AT787</strain>
    </source>
</reference>
<dbReference type="Pfam" id="PF03770">
    <property type="entry name" value="IPK"/>
    <property type="match status" value="1"/>
</dbReference>
<keyword evidence="2 4" id="KW-0808">Transferase</keyword>
<dbReference type="Proteomes" id="UP001063166">
    <property type="component" value="Unassembled WGS sequence"/>
</dbReference>
<gene>
    <name evidence="6" type="ORF">LshimejAT787_0211510</name>
</gene>
<proteinExistence type="inferred from homology"/>
<keyword evidence="3 4" id="KW-0418">Kinase</keyword>
<name>A0A9P3PGV4_LYOSH</name>
<feature type="region of interest" description="Disordered" evidence="5">
    <location>
        <begin position="288"/>
        <end position="307"/>
    </location>
</feature>
<dbReference type="PANTHER" id="PTHR12400">
    <property type="entry name" value="INOSITOL POLYPHOSPHATE KINASE"/>
    <property type="match status" value="1"/>
</dbReference>